<keyword evidence="6" id="KW-0614">Plasmid</keyword>
<dbReference type="AlphaFoldDB" id="A0A8J8SLF8"/>
<dbReference type="KEGG" id="fap:GR316_11600"/>
<dbReference type="Gene3D" id="1.10.357.10">
    <property type="entry name" value="Tetracycline Repressor, domain 2"/>
    <property type="match status" value="1"/>
</dbReference>
<dbReference type="RefSeq" id="WP_211785309.1">
    <property type="nucleotide sequence ID" value="NZ_CP047290.1"/>
</dbReference>
<keyword evidence="7" id="KW-1185">Reference proteome</keyword>
<keyword evidence="3" id="KW-0804">Transcription</keyword>
<protein>
    <submittedName>
        <fullName evidence="6">TetR family transcriptional regulator</fullName>
    </submittedName>
</protein>
<evidence type="ECO:0000256" key="1">
    <source>
        <dbReference type="ARBA" id="ARBA00023015"/>
    </source>
</evidence>
<evidence type="ECO:0000313" key="6">
    <source>
        <dbReference type="EMBL" id="QUS37030.1"/>
    </source>
</evidence>
<keyword evidence="2 4" id="KW-0238">DNA-binding</keyword>
<dbReference type="PROSITE" id="PS50977">
    <property type="entry name" value="HTH_TETR_2"/>
    <property type="match status" value="1"/>
</dbReference>
<name>A0A8J8SLF8_9RHOB</name>
<feature type="domain" description="HTH tetR-type" evidence="5">
    <location>
        <begin position="16"/>
        <end position="76"/>
    </location>
</feature>
<reference evidence="6" key="1">
    <citation type="submission" date="2020-01" db="EMBL/GenBank/DDBJ databases">
        <authorList>
            <person name="Yang Y."/>
            <person name="Kwon Y.M."/>
        </authorList>
    </citation>
    <scope>NUCLEOTIDE SEQUENCE</scope>
    <source>
        <strain evidence="6">PG104</strain>
        <plasmid evidence="6">unnamed1</plasmid>
    </source>
</reference>
<dbReference type="Pfam" id="PF00440">
    <property type="entry name" value="TetR_N"/>
    <property type="match status" value="1"/>
</dbReference>
<dbReference type="PANTHER" id="PTHR47506:SF1">
    <property type="entry name" value="HTH-TYPE TRANSCRIPTIONAL REGULATOR YJDC"/>
    <property type="match status" value="1"/>
</dbReference>
<dbReference type="SUPFAM" id="SSF48498">
    <property type="entry name" value="Tetracyclin repressor-like, C-terminal domain"/>
    <property type="match status" value="1"/>
</dbReference>
<sequence length="206" mass="22267">MLPDPFLPRRRGRPKGFDDIDALEAATRLFWARGYEQAPMDALCRAMHMPRASLYQRFGGKEGLFLAAIDHYARTRLQPIAAVLTDGTVLRDDLLTFFERVVAMSTDDPETPGCLISSVLADAARGNPALGAERDRRFGRLEALIADRLAADGWPEGGPCPPVVAATLAAAMARGIVLRARSGHDAARLHPVGRAAVDAILALRDA</sequence>
<dbReference type="Proteomes" id="UP000679284">
    <property type="component" value="Plasmid unnamed1"/>
</dbReference>
<dbReference type="SUPFAM" id="SSF46689">
    <property type="entry name" value="Homeodomain-like"/>
    <property type="match status" value="1"/>
</dbReference>
<dbReference type="EMBL" id="CP047290">
    <property type="protein sequence ID" value="QUS37030.1"/>
    <property type="molecule type" value="Genomic_DNA"/>
</dbReference>
<proteinExistence type="predicted"/>
<keyword evidence="1" id="KW-0805">Transcription regulation</keyword>
<organism evidence="6 7">
    <name type="scientific">Falsirhodobacter algicola</name>
    <dbReference type="NCBI Taxonomy" id="2692330"/>
    <lineage>
        <taxon>Bacteria</taxon>
        <taxon>Pseudomonadati</taxon>
        <taxon>Pseudomonadota</taxon>
        <taxon>Alphaproteobacteria</taxon>
        <taxon>Rhodobacterales</taxon>
        <taxon>Paracoccaceae</taxon>
        <taxon>Falsirhodobacter</taxon>
    </lineage>
</organism>
<evidence type="ECO:0000256" key="3">
    <source>
        <dbReference type="ARBA" id="ARBA00023163"/>
    </source>
</evidence>
<gene>
    <name evidence="6" type="ORF">GR316_11600</name>
</gene>
<evidence type="ECO:0000259" key="5">
    <source>
        <dbReference type="PROSITE" id="PS50977"/>
    </source>
</evidence>
<dbReference type="InterPro" id="IPR009057">
    <property type="entry name" value="Homeodomain-like_sf"/>
</dbReference>
<dbReference type="GO" id="GO:0003677">
    <property type="term" value="F:DNA binding"/>
    <property type="evidence" value="ECO:0007669"/>
    <property type="project" value="UniProtKB-UniRule"/>
</dbReference>
<geneLocation type="plasmid" evidence="6 7">
    <name>unnamed1</name>
</geneLocation>
<evidence type="ECO:0000256" key="2">
    <source>
        <dbReference type="ARBA" id="ARBA00023125"/>
    </source>
</evidence>
<dbReference type="InterPro" id="IPR036271">
    <property type="entry name" value="Tet_transcr_reg_TetR-rel_C_sf"/>
</dbReference>
<feature type="DNA-binding region" description="H-T-H motif" evidence="4">
    <location>
        <begin position="39"/>
        <end position="58"/>
    </location>
</feature>
<evidence type="ECO:0000256" key="4">
    <source>
        <dbReference type="PROSITE-ProRule" id="PRU00335"/>
    </source>
</evidence>
<dbReference type="InterPro" id="IPR001647">
    <property type="entry name" value="HTH_TetR"/>
</dbReference>
<accession>A0A8J8SLF8</accession>
<evidence type="ECO:0000313" key="7">
    <source>
        <dbReference type="Proteomes" id="UP000679284"/>
    </source>
</evidence>
<dbReference type="PANTHER" id="PTHR47506">
    <property type="entry name" value="TRANSCRIPTIONAL REGULATORY PROTEIN"/>
    <property type="match status" value="1"/>
</dbReference>
<dbReference type="Gene3D" id="1.10.10.60">
    <property type="entry name" value="Homeodomain-like"/>
    <property type="match status" value="1"/>
</dbReference>